<evidence type="ECO:0000313" key="4">
    <source>
        <dbReference type="EMBL" id="KAF2748378.1"/>
    </source>
</evidence>
<dbReference type="OrthoDB" id="438641at2759"/>
<dbReference type="Gene3D" id="2.170.270.10">
    <property type="entry name" value="SET domain"/>
    <property type="match status" value="1"/>
</dbReference>
<dbReference type="InterPro" id="IPR053185">
    <property type="entry name" value="SET_domain_protein"/>
</dbReference>
<dbReference type="InterPro" id="IPR046341">
    <property type="entry name" value="SET_dom_sf"/>
</dbReference>
<dbReference type="PROSITE" id="PS50280">
    <property type="entry name" value="SET"/>
    <property type="match status" value="1"/>
</dbReference>
<dbReference type="AlphaFoldDB" id="A0A6A6VCR9"/>
<dbReference type="Proteomes" id="UP000799440">
    <property type="component" value="Unassembled WGS sequence"/>
</dbReference>
<feature type="signal peptide" evidence="2">
    <location>
        <begin position="1"/>
        <end position="27"/>
    </location>
</feature>
<feature type="chain" id="PRO_5025606168" evidence="2">
    <location>
        <begin position="28"/>
        <end position="433"/>
    </location>
</feature>
<evidence type="ECO:0000256" key="2">
    <source>
        <dbReference type="SAM" id="SignalP"/>
    </source>
</evidence>
<keyword evidence="5" id="KW-1185">Reference proteome</keyword>
<evidence type="ECO:0000313" key="5">
    <source>
        <dbReference type="Proteomes" id="UP000799440"/>
    </source>
</evidence>
<feature type="domain" description="SET" evidence="3">
    <location>
        <begin position="134"/>
        <end position="291"/>
    </location>
</feature>
<reference evidence="4" key="1">
    <citation type="journal article" date="2020" name="Stud. Mycol.">
        <title>101 Dothideomycetes genomes: a test case for predicting lifestyles and emergence of pathogens.</title>
        <authorList>
            <person name="Haridas S."/>
            <person name="Albert R."/>
            <person name="Binder M."/>
            <person name="Bloem J."/>
            <person name="Labutti K."/>
            <person name="Salamov A."/>
            <person name="Andreopoulos B."/>
            <person name="Baker S."/>
            <person name="Barry K."/>
            <person name="Bills G."/>
            <person name="Bluhm B."/>
            <person name="Cannon C."/>
            <person name="Castanera R."/>
            <person name="Culley D."/>
            <person name="Daum C."/>
            <person name="Ezra D."/>
            <person name="Gonzalez J."/>
            <person name="Henrissat B."/>
            <person name="Kuo A."/>
            <person name="Liang C."/>
            <person name="Lipzen A."/>
            <person name="Lutzoni F."/>
            <person name="Magnuson J."/>
            <person name="Mondo S."/>
            <person name="Nolan M."/>
            <person name="Ohm R."/>
            <person name="Pangilinan J."/>
            <person name="Park H.-J."/>
            <person name="Ramirez L."/>
            <person name="Alfaro M."/>
            <person name="Sun H."/>
            <person name="Tritt A."/>
            <person name="Yoshinaga Y."/>
            <person name="Zwiers L.-H."/>
            <person name="Turgeon B."/>
            <person name="Goodwin S."/>
            <person name="Spatafora J."/>
            <person name="Crous P."/>
            <person name="Grigoriev I."/>
        </authorList>
    </citation>
    <scope>NUCLEOTIDE SEQUENCE</scope>
    <source>
        <strain evidence="4">CBS 119925</strain>
    </source>
</reference>
<evidence type="ECO:0000256" key="1">
    <source>
        <dbReference type="SAM" id="MobiDB-lite"/>
    </source>
</evidence>
<accession>A0A6A6VCR9</accession>
<dbReference type="EMBL" id="MU006569">
    <property type="protein sequence ID" value="KAF2748378.1"/>
    <property type="molecule type" value="Genomic_DNA"/>
</dbReference>
<dbReference type="PANTHER" id="PTHR47332:SF6">
    <property type="entry name" value="SET DOMAIN-CONTAINING PROTEIN"/>
    <property type="match status" value="1"/>
</dbReference>
<sequence length="433" mass="48964">MPRPPSHLTTPLLLFALLLQPTTPTLGVIDIQNLLHPDTQSPLSSPDTPTLNLNEPPEHPSSPWTHPIKCIRSHSLSSLNQKYCLYTSSTSLINGLSLLTTPSTAALAIPHLSEEPLTYFFPPSEARNWHTVTRPWEIVHVDRKGYGVVATRRIQKYETFMIDQPSVVMDQSLEGNVDEKAVLKLLAEGVRRLKYPGVVWGLSGRHAGRKIDVEGEEEEEEGRMEEDVMMTNAFGTEFGETKFRALFPVVSRINHDCDPNSFVMFSHSGFSMGIKAYRDIEPGEEITISYLLLGKTYPQRQEQLKRWDFTCTCALCSLAAHKRQISDIRRTRIQTLTQTLDEHWREKSYHAAITDAEEMVELMKEEGLTALLADQYVVLAKLWVLYGEREKAEEYAELAVDILGDMGFLGGESKEEWGVERLLEAFGARGVYD</sequence>
<dbReference type="CDD" id="cd20071">
    <property type="entry name" value="SET_SMYD"/>
    <property type="match status" value="1"/>
</dbReference>
<dbReference type="PANTHER" id="PTHR47332">
    <property type="entry name" value="SET DOMAIN-CONTAINING PROTEIN 5"/>
    <property type="match status" value="1"/>
</dbReference>
<protein>
    <submittedName>
        <fullName evidence="4">SET domain-containing protein</fullName>
    </submittedName>
</protein>
<gene>
    <name evidence="4" type="ORF">M011DRAFT_485664</name>
</gene>
<proteinExistence type="predicted"/>
<name>A0A6A6VCR9_9PLEO</name>
<keyword evidence="2" id="KW-0732">Signal</keyword>
<dbReference type="SUPFAM" id="SSF82199">
    <property type="entry name" value="SET domain"/>
    <property type="match status" value="1"/>
</dbReference>
<evidence type="ECO:0000259" key="3">
    <source>
        <dbReference type="PROSITE" id="PS50280"/>
    </source>
</evidence>
<dbReference type="InterPro" id="IPR001214">
    <property type="entry name" value="SET_dom"/>
</dbReference>
<feature type="region of interest" description="Disordered" evidence="1">
    <location>
        <begin position="39"/>
        <end position="64"/>
    </location>
</feature>
<dbReference type="SMART" id="SM00317">
    <property type="entry name" value="SET"/>
    <property type="match status" value="1"/>
</dbReference>
<feature type="compositionally biased region" description="Polar residues" evidence="1">
    <location>
        <begin position="39"/>
        <end position="53"/>
    </location>
</feature>
<dbReference type="Pfam" id="PF00856">
    <property type="entry name" value="SET"/>
    <property type="match status" value="1"/>
</dbReference>
<organism evidence="4 5">
    <name type="scientific">Sporormia fimetaria CBS 119925</name>
    <dbReference type="NCBI Taxonomy" id="1340428"/>
    <lineage>
        <taxon>Eukaryota</taxon>
        <taxon>Fungi</taxon>
        <taxon>Dikarya</taxon>
        <taxon>Ascomycota</taxon>
        <taxon>Pezizomycotina</taxon>
        <taxon>Dothideomycetes</taxon>
        <taxon>Pleosporomycetidae</taxon>
        <taxon>Pleosporales</taxon>
        <taxon>Sporormiaceae</taxon>
        <taxon>Sporormia</taxon>
    </lineage>
</organism>